<reference evidence="3" key="1">
    <citation type="journal article" date="2014" name="Front. Microbiol.">
        <title>High frequency of phylogenetically diverse reductive dehalogenase-homologous genes in deep subseafloor sedimentary metagenomes.</title>
        <authorList>
            <person name="Kawai M."/>
            <person name="Futagami T."/>
            <person name="Toyoda A."/>
            <person name="Takaki Y."/>
            <person name="Nishi S."/>
            <person name="Hori S."/>
            <person name="Arai W."/>
            <person name="Tsubouchi T."/>
            <person name="Morono Y."/>
            <person name="Uchiyama I."/>
            <person name="Ito T."/>
            <person name="Fujiyama A."/>
            <person name="Inagaki F."/>
            <person name="Takami H."/>
        </authorList>
    </citation>
    <scope>NUCLEOTIDE SEQUENCE</scope>
    <source>
        <strain evidence="3">Expedition CK06-06</strain>
    </source>
</reference>
<keyword evidence="1" id="KW-0732">Signal</keyword>
<gene>
    <name evidence="3" type="ORF">S01H4_64984</name>
</gene>
<proteinExistence type="predicted"/>
<feature type="non-terminal residue" evidence="3">
    <location>
        <position position="1"/>
    </location>
</feature>
<evidence type="ECO:0000313" key="3">
    <source>
        <dbReference type="EMBL" id="GAH21735.1"/>
    </source>
</evidence>
<dbReference type="InterPro" id="IPR018466">
    <property type="entry name" value="Kre9/Knh1-like_N"/>
</dbReference>
<feature type="non-terminal residue" evidence="3">
    <location>
        <position position="116"/>
    </location>
</feature>
<sequence length="116" mass="12647">SNPGTNDDSDTFEIYTLDTITVTNPDSIDSWETGTTQSITWTSTGSITDVKIELYNVSILEGVIVASTPNNGSYSWTIPTYLVDGTDYQIRISDASNPGTYNDSDTFEIFAPDITV</sequence>
<accession>X1EMZ5</accession>
<dbReference type="AlphaFoldDB" id="X1EMZ5"/>
<organism evidence="3">
    <name type="scientific">marine sediment metagenome</name>
    <dbReference type="NCBI Taxonomy" id="412755"/>
    <lineage>
        <taxon>unclassified sequences</taxon>
        <taxon>metagenomes</taxon>
        <taxon>ecological metagenomes</taxon>
    </lineage>
</organism>
<evidence type="ECO:0000256" key="1">
    <source>
        <dbReference type="ARBA" id="ARBA00022729"/>
    </source>
</evidence>
<protein>
    <recommendedName>
        <fullName evidence="2">Yeast cell wall synthesis Kre9/Knh1-like N-terminal domain-containing protein</fullName>
    </recommendedName>
</protein>
<dbReference type="Pfam" id="PF10342">
    <property type="entry name" value="Kre9_KNH"/>
    <property type="match status" value="1"/>
</dbReference>
<feature type="domain" description="Yeast cell wall synthesis Kre9/Knh1-like N-terminal" evidence="2">
    <location>
        <begin position="24"/>
        <end position="109"/>
    </location>
</feature>
<dbReference type="EMBL" id="BART01039592">
    <property type="protein sequence ID" value="GAH21735.1"/>
    <property type="molecule type" value="Genomic_DNA"/>
</dbReference>
<evidence type="ECO:0000259" key="2">
    <source>
        <dbReference type="Pfam" id="PF10342"/>
    </source>
</evidence>
<comment type="caution">
    <text evidence="3">The sequence shown here is derived from an EMBL/GenBank/DDBJ whole genome shotgun (WGS) entry which is preliminary data.</text>
</comment>
<name>X1EMZ5_9ZZZZ</name>